<dbReference type="Pfam" id="PF05013">
    <property type="entry name" value="FGase"/>
    <property type="match status" value="1"/>
</dbReference>
<evidence type="ECO:0000313" key="2">
    <source>
        <dbReference type="Proteomes" id="UP000036700"/>
    </source>
</evidence>
<sequence>MTMLPRHVVDGRYFVEAPLEACVPVVCDSPHSGIVFPADFATSAPLEAIYTSWDAHVDELWAEAPRFGAVLLGALFPRAYIDPNRAIHDIDPDLLAQLWPHDAQPGECSQRGVGLIRRYAAPGVPMYDRRLNVAEVERRLHDYYQPYRQALSDALEQAWQRNGMVWHLNCHSMRSRGGNLNRDSGQARPDVAISDNHGSTADPAFTEWVVSRFEAMGYRVGADALHQGGDLIRSYGDPPRQRHSVQIAINRALYMDETTCEKHEGFDVVRENIGQFLRELCDFVGQRLSADERPSQ</sequence>
<dbReference type="SUPFAM" id="SSF53187">
    <property type="entry name" value="Zn-dependent exopeptidases"/>
    <property type="match status" value="1"/>
</dbReference>
<dbReference type="Proteomes" id="UP000036700">
    <property type="component" value="Chromosome"/>
</dbReference>
<accession>A0A0G3EWW2</accession>
<dbReference type="EMBL" id="CP011568">
    <property type="protein sequence ID" value="AKJ69266.2"/>
    <property type="molecule type" value="Genomic_DNA"/>
</dbReference>
<keyword evidence="1" id="KW-0378">Hydrolase</keyword>
<dbReference type="STRING" id="445709.ABW99_14640"/>
<dbReference type="GO" id="GO:0016787">
    <property type="term" value="F:hydrolase activity"/>
    <property type="evidence" value="ECO:0007669"/>
    <property type="project" value="UniProtKB-KW"/>
</dbReference>
<name>A0A0G3EWW2_9BURK</name>
<keyword evidence="2" id="KW-1185">Reference proteome</keyword>
<organism evidence="1 2">
    <name type="scientific">Pandoraea thiooxydans</name>
    <dbReference type="NCBI Taxonomy" id="445709"/>
    <lineage>
        <taxon>Bacteria</taxon>
        <taxon>Pseudomonadati</taxon>
        <taxon>Pseudomonadota</taxon>
        <taxon>Betaproteobacteria</taxon>
        <taxon>Burkholderiales</taxon>
        <taxon>Burkholderiaceae</taxon>
        <taxon>Pandoraea</taxon>
    </lineage>
</organism>
<protein>
    <submittedName>
        <fullName evidence="1">N-formylglutamate amidohydrolase</fullName>
    </submittedName>
</protein>
<dbReference type="InterPro" id="IPR007709">
    <property type="entry name" value="N-FG_amidohydro"/>
</dbReference>
<gene>
    <name evidence="1" type="ORF">ABW99_14640</name>
</gene>
<evidence type="ECO:0000313" key="1">
    <source>
        <dbReference type="EMBL" id="AKJ69266.2"/>
    </source>
</evidence>
<dbReference type="RefSeq" id="WP_052892726.1">
    <property type="nucleotide sequence ID" value="NZ_CP011568.3"/>
</dbReference>
<dbReference type="Gene3D" id="3.40.630.40">
    <property type="entry name" value="Zn-dependent exopeptidases"/>
    <property type="match status" value="1"/>
</dbReference>
<reference evidence="2" key="1">
    <citation type="submission" date="2015-06" db="EMBL/GenBank/DDBJ databases">
        <authorList>
            <person name="Lim Y.L."/>
            <person name="Ee R."/>
            <person name="Yong D."/>
            <person name="How K.Y."/>
            <person name="Yin W.F."/>
            <person name="Chan K.G."/>
        </authorList>
    </citation>
    <scope>NUCLEOTIDE SEQUENCE [LARGE SCALE GENOMIC DNA]</scope>
    <source>
        <strain evidence="2">DSM 25325</strain>
    </source>
</reference>
<dbReference type="KEGG" id="ptx:ABW99_14640"/>
<dbReference type="AlphaFoldDB" id="A0A0G3EWW2"/>
<proteinExistence type="predicted"/>